<dbReference type="EMBL" id="CACVBM020001540">
    <property type="protein sequence ID" value="CAA7053542.1"/>
    <property type="molecule type" value="Genomic_DNA"/>
</dbReference>
<gene>
    <name evidence="2" type="ORF">MERR_LOCUS40778</name>
</gene>
<accession>A0A6D2KNL5</accession>
<proteinExistence type="predicted"/>
<keyword evidence="3" id="KW-1185">Reference proteome</keyword>
<feature type="domain" description="F-box associated beta-propeller type 3" evidence="1">
    <location>
        <begin position="146"/>
        <end position="265"/>
    </location>
</feature>
<dbReference type="Pfam" id="PF08268">
    <property type="entry name" value="FBA_3"/>
    <property type="match status" value="2"/>
</dbReference>
<comment type="caution">
    <text evidence="2">The sequence shown here is derived from an EMBL/GenBank/DDBJ whole genome shotgun (WGS) entry which is preliminary data.</text>
</comment>
<dbReference type="Proteomes" id="UP000467841">
    <property type="component" value="Unassembled WGS sequence"/>
</dbReference>
<dbReference type="OrthoDB" id="5319261at2759"/>
<sequence>MLRGRDFTRLFLTRSQARPRLLILLEEDGPEWSWNIYSSPQPQNPYEKSSLVVSANFHTKIPRYTFDHGCAYASGLILFPNMWFPNRYFDVVCDPMTGQYAILPEVNKYSNASPSFLGFDPFGKQFKVFAEGLRNSKTLILDDVDMHATKLVNYKGKLGGISWEYGKDDIGRRVLELRMWVKEDVEEPEWLEHVYTLSDDKIVDEEVFVAGVTARGDIVLSMNRRTTCKPFYVFYFNPESNALQNVEIEGFGELHRRIIIFVDHVEDIRTLNIIKTSARTEA</sequence>
<dbReference type="PANTHER" id="PTHR31111">
    <property type="entry name" value="BNAA05G37150D PROTEIN-RELATED"/>
    <property type="match status" value="1"/>
</dbReference>
<evidence type="ECO:0000313" key="3">
    <source>
        <dbReference type="Proteomes" id="UP000467841"/>
    </source>
</evidence>
<organism evidence="2 3">
    <name type="scientific">Microthlaspi erraticum</name>
    <dbReference type="NCBI Taxonomy" id="1685480"/>
    <lineage>
        <taxon>Eukaryota</taxon>
        <taxon>Viridiplantae</taxon>
        <taxon>Streptophyta</taxon>
        <taxon>Embryophyta</taxon>
        <taxon>Tracheophyta</taxon>
        <taxon>Spermatophyta</taxon>
        <taxon>Magnoliopsida</taxon>
        <taxon>eudicotyledons</taxon>
        <taxon>Gunneridae</taxon>
        <taxon>Pentapetalae</taxon>
        <taxon>rosids</taxon>
        <taxon>malvids</taxon>
        <taxon>Brassicales</taxon>
        <taxon>Brassicaceae</taxon>
        <taxon>Coluteocarpeae</taxon>
        <taxon>Microthlaspi</taxon>
    </lineage>
</organism>
<evidence type="ECO:0000313" key="2">
    <source>
        <dbReference type="EMBL" id="CAA7053542.1"/>
    </source>
</evidence>
<dbReference type="AlphaFoldDB" id="A0A6D2KNL5"/>
<dbReference type="NCBIfam" id="TIGR01640">
    <property type="entry name" value="F_box_assoc_1"/>
    <property type="match status" value="1"/>
</dbReference>
<dbReference type="InterPro" id="IPR013187">
    <property type="entry name" value="F-box-assoc_dom_typ3"/>
</dbReference>
<feature type="domain" description="F-box associated beta-propeller type 3" evidence="1">
    <location>
        <begin position="20"/>
        <end position="130"/>
    </location>
</feature>
<name>A0A6D2KNL5_9BRAS</name>
<protein>
    <recommendedName>
        <fullName evidence="1">F-box associated beta-propeller type 3 domain-containing protein</fullName>
    </recommendedName>
</protein>
<evidence type="ECO:0000259" key="1">
    <source>
        <dbReference type="Pfam" id="PF08268"/>
    </source>
</evidence>
<reference evidence="2" key="1">
    <citation type="submission" date="2020-01" db="EMBL/GenBank/DDBJ databases">
        <authorList>
            <person name="Mishra B."/>
        </authorList>
    </citation>
    <scope>NUCLEOTIDE SEQUENCE [LARGE SCALE GENOMIC DNA]</scope>
</reference>
<dbReference type="InterPro" id="IPR017451">
    <property type="entry name" value="F-box-assoc_interact_dom"/>
</dbReference>
<dbReference type="PANTHER" id="PTHR31111:SF130">
    <property type="entry name" value="F-BOX ASSOCIATED UBIQUITINATION EFFECTOR FAMILY PROTEIN"/>
    <property type="match status" value="1"/>
</dbReference>